<name>A0A1B1MQQ2_NPVLD</name>
<dbReference type="EMBL" id="KU377538">
    <property type="protein sequence ID" value="ANS70906.1"/>
    <property type="molecule type" value="Genomic_DNA"/>
</dbReference>
<evidence type="ECO:0000313" key="1">
    <source>
        <dbReference type="EMBL" id="ANS70906.1"/>
    </source>
</evidence>
<accession>A0A1B1MQQ2</accession>
<reference evidence="1" key="1">
    <citation type="journal article" date="2016" name="J. Invertebr. Pathol.">
        <title>An alphabaculovirus isolated from dead Lymantria dispar larvae shows high genetic similarity to baculovirus previously isolated from Lymantria monacha - An example of adaptation to a new host.</title>
        <authorList>
            <person name="Rabalski L."/>
            <person name="Krejmer-Rabalska M."/>
            <person name="Skrzecz I."/>
            <person name="Wasag B."/>
            <person name="Szewczyk B."/>
        </authorList>
    </citation>
    <scope>NUCLEOTIDE SEQUENCE</scope>
    <source>
        <strain evidence="1">BNP</strain>
    </source>
</reference>
<organismHost>
    <name type="scientific">Lepidoptera</name>
    <name type="common">moths &amp; butterflies</name>
    <dbReference type="NCBI Taxonomy" id="7088"/>
</organismHost>
<sequence>MAINLIRTHSIVVGGEPSITMLTTATLCTRFIIRQVATIAHYYLNEDLSMCMLAHLECTDRWADKLLAVNRKLQSLIDLLDSLDANSPIDTHSMVRRFIEDISDGTLMRYKCQVLVVGLHCGIEASKYENGPYDLNTIGELLDMKTMKHFTPPHLMAMIRSHLDQINIRNMTAGDIADFWTMVVQQGFYMHNKCQIDANCVLAEMVKQCNTRVTKTKKFIDFLFNDY</sequence>
<proteinExistence type="predicted"/>
<protein>
    <submittedName>
        <fullName evidence="1">Uncharacterized protein</fullName>
    </submittedName>
</protein>
<organism evidence="1">
    <name type="scientific">Lymantria dispar multicapsid nuclear polyhedrosis virus</name>
    <name type="common">LdMNPV</name>
    <dbReference type="NCBI Taxonomy" id="10449"/>
    <lineage>
        <taxon>Viruses</taxon>
        <taxon>Viruses incertae sedis</taxon>
        <taxon>Naldaviricetes</taxon>
        <taxon>Lefavirales</taxon>
        <taxon>Baculoviridae</taxon>
        <taxon>Alphabaculovirus</taxon>
        <taxon>Alphabaculovirus lydisparis</taxon>
    </lineage>
</organism>